<accession>A0A438JX56</accession>
<evidence type="ECO:0000256" key="2">
    <source>
        <dbReference type="ARBA" id="ARBA00023015"/>
    </source>
</evidence>
<comment type="subcellular location">
    <subcellularLocation>
        <location evidence="1">Nucleus</location>
    </subcellularLocation>
</comment>
<keyword evidence="2" id="KW-0805">Transcription regulation</keyword>
<reference evidence="6 7" key="1">
    <citation type="journal article" date="2018" name="PLoS Genet.">
        <title>Population sequencing reveals clonal diversity and ancestral inbreeding in the grapevine cultivar Chardonnay.</title>
        <authorList>
            <person name="Roach M.J."/>
            <person name="Johnson D.L."/>
            <person name="Bohlmann J."/>
            <person name="van Vuuren H.J."/>
            <person name="Jones S.J."/>
            <person name="Pretorius I.S."/>
            <person name="Schmidt S.A."/>
            <person name="Borneman A.R."/>
        </authorList>
    </citation>
    <scope>NUCLEOTIDE SEQUENCE [LARGE SCALE GENOMIC DNA]</scope>
    <source>
        <strain evidence="7">cv. Chardonnay</strain>
        <tissue evidence="6">Leaf</tissue>
    </source>
</reference>
<evidence type="ECO:0000256" key="4">
    <source>
        <dbReference type="ARBA" id="ARBA00023242"/>
    </source>
</evidence>
<evidence type="ECO:0000256" key="1">
    <source>
        <dbReference type="ARBA" id="ARBA00004123"/>
    </source>
</evidence>
<dbReference type="PANTHER" id="PTHR21277">
    <property type="entry name" value="TRANSCRIPTIONAL ADAPTER 1"/>
    <property type="match status" value="1"/>
</dbReference>
<evidence type="ECO:0008006" key="8">
    <source>
        <dbReference type="Google" id="ProtNLM"/>
    </source>
</evidence>
<gene>
    <name evidence="6" type="ORF">CK203_021066</name>
</gene>
<organism evidence="6 7">
    <name type="scientific">Vitis vinifera</name>
    <name type="common">Grape</name>
    <dbReference type="NCBI Taxonomy" id="29760"/>
    <lineage>
        <taxon>Eukaryota</taxon>
        <taxon>Viridiplantae</taxon>
        <taxon>Streptophyta</taxon>
        <taxon>Embryophyta</taxon>
        <taxon>Tracheophyta</taxon>
        <taxon>Spermatophyta</taxon>
        <taxon>Magnoliopsida</taxon>
        <taxon>eudicotyledons</taxon>
        <taxon>Gunneridae</taxon>
        <taxon>Pentapetalae</taxon>
        <taxon>rosids</taxon>
        <taxon>Vitales</taxon>
        <taxon>Vitaceae</taxon>
        <taxon>Viteae</taxon>
        <taxon>Vitis</taxon>
    </lineage>
</organism>
<evidence type="ECO:0000313" key="7">
    <source>
        <dbReference type="Proteomes" id="UP000288805"/>
    </source>
</evidence>
<feature type="region of interest" description="Disordered" evidence="5">
    <location>
        <begin position="194"/>
        <end position="222"/>
    </location>
</feature>
<protein>
    <recommendedName>
        <fullName evidence="8">Transcriptional coactivator Hfi1/Transcriptional adapter 1</fullName>
    </recommendedName>
</protein>
<dbReference type="InterPro" id="IPR024738">
    <property type="entry name" value="Hfi1/Tada1"/>
</dbReference>
<comment type="caution">
    <text evidence="6">The sequence shown here is derived from an EMBL/GenBank/DDBJ whole genome shotgun (WGS) entry which is preliminary data.</text>
</comment>
<evidence type="ECO:0000313" key="6">
    <source>
        <dbReference type="EMBL" id="RVX13537.1"/>
    </source>
</evidence>
<keyword evidence="4" id="KW-0539">Nucleus</keyword>
<evidence type="ECO:0000256" key="3">
    <source>
        <dbReference type="ARBA" id="ARBA00023163"/>
    </source>
</evidence>
<name>A0A438JX56_VITVI</name>
<dbReference type="EMBL" id="QGNW01000024">
    <property type="protein sequence ID" value="RVX13537.1"/>
    <property type="molecule type" value="Genomic_DNA"/>
</dbReference>
<dbReference type="PANTHER" id="PTHR21277:SF5">
    <property type="entry name" value="TRANSCRIPTIONAL ADAPTER 1"/>
    <property type="match status" value="1"/>
</dbReference>
<dbReference type="AlphaFoldDB" id="A0A438JX56"/>
<sequence>MQPPHQDSRVNLVQLKADIVKRLGPERSKQYFYYLNRLLALKLTKVEFNKLCFRILGKENVALHNRLICSILRNACHAKSPPAVNDEEAPKSTLTKALNQPVFLNGNVLPLSPKKVRSSIRDRKVGDRPVVILNGKADFASHQLAGTGDSDFSTILENGHFTPVDIQKQLQHHQELIEQSKNDGEVSFHHPAKLSLIKTPPDGPVSVNSKDQNDPVAEGGKEVPSRSLLHAPLGIPFFSVSVGGARKTLPLMSSVRSATSLDSGRLYDIETLRERMQQIATTHGLEGVSVDSANLLNNGLDIYLKGLIRSCMEMVGARYGHDMTKNSSNKQQSGGKLANGVWPGHHYQIQSSCRPLEGMQEGRSCSPVSLLDFKVAMELNPQQLGEDWPLLLEKISTHPFEE</sequence>
<evidence type="ECO:0000256" key="5">
    <source>
        <dbReference type="SAM" id="MobiDB-lite"/>
    </source>
</evidence>
<keyword evidence="3" id="KW-0804">Transcription</keyword>
<proteinExistence type="predicted"/>
<dbReference type="CDD" id="cd22933">
    <property type="entry name" value="HFD_HFI1"/>
    <property type="match status" value="1"/>
</dbReference>
<dbReference type="GO" id="GO:0000124">
    <property type="term" value="C:SAGA complex"/>
    <property type="evidence" value="ECO:0007669"/>
    <property type="project" value="UniProtKB-ARBA"/>
</dbReference>
<dbReference type="Proteomes" id="UP000288805">
    <property type="component" value="Unassembled WGS sequence"/>
</dbReference>
<dbReference type="Pfam" id="PF12767">
    <property type="entry name" value="SAGA-Tad1"/>
    <property type="match status" value="1"/>
</dbReference>
<dbReference type="GO" id="GO:0005634">
    <property type="term" value="C:nucleus"/>
    <property type="evidence" value="ECO:0007669"/>
    <property type="project" value="UniProtKB-SubCell"/>
</dbReference>